<organism evidence="2 3">
    <name type="scientific">Gymnopilus junonius</name>
    <name type="common">Spectacular rustgill mushroom</name>
    <name type="synonym">Gymnopilus spectabilis subsp. junonius</name>
    <dbReference type="NCBI Taxonomy" id="109634"/>
    <lineage>
        <taxon>Eukaryota</taxon>
        <taxon>Fungi</taxon>
        <taxon>Dikarya</taxon>
        <taxon>Basidiomycota</taxon>
        <taxon>Agaricomycotina</taxon>
        <taxon>Agaricomycetes</taxon>
        <taxon>Agaricomycetidae</taxon>
        <taxon>Agaricales</taxon>
        <taxon>Agaricineae</taxon>
        <taxon>Hymenogastraceae</taxon>
        <taxon>Gymnopilus</taxon>
    </lineage>
</organism>
<feature type="compositionally biased region" description="Polar residues" evidence="1">
    <location>
        <begin position="92"/>
        <end position="103"/>
    </location>
</feature>
<dbReference type="AlphaFoldDB" id="A0A9P5NTN6"/>
<reference evidence="2" key="1">
    <citation type="submission" date="2020-11" db="EMBL/GenBank/DDBJ databases">
        <authorList>
            <consortium name="DOE Joint Genome Institute"/>
            <person name="Ahrendt S."/>
            <person name="Riley R."/>
            <person name="Andreopoulos W."/>
            <person name="LaButti K."/>
            <person name="Pangilinan J."/>
            <person name="Ruiz-duenas F.J."/>
            <person name="Barrasa J.M."/>
            <person name="Sanchez-Garcia M."/>
            <person name="Camarero S."/>
            <person name="Miyauchi S."/>
            <person name="Serrano A."/>
            <person name="Linde D."/>
            <person name="Babiker R."/>
            <person name="Drula E."/>
            <person name="Ayuso-Fernandez I."/>
            <person name="Pacheco R."/>
            <person name="Padilla G."/>
            <person name="Ferreira P."/>
            <person name="Barriuso J."/>
            <person name="Kellner H."/>
            <person name="Castanera R."/>
            <person name="Alfaro M."/>
            <person name="Ramirez L."/>
            <person name="Pisabarro A.G."/>
            <person name="Kuo A."/>
            <person name="Tritt A."/>
            <person name="Lipzen A."/>
            <person name="He G."/>
            <person name="Yan M."/>
            <person name="Ng V."/>
            <person name="Cullen D."/>
            <person name="Martin F."/>
            <person name="Rosso M.-N."/>
            <person name="Henrissat B."/>
            <person name="Hibbett D."/>
            <person name="Martinez A.T."/>
            <person name="Grigoriev I.V."/>
        </authorList>
    </citation>
    <scope>NUCLEOTIDE SEQUENCE</scope>
    <source>
        <strain evidence="2">AH 44721</strain>
    </source>
</reference>
<proteinExistence type="predicted"/>
<accession>A0A9P5NTN6</accession>
<feature type="region of interest" description="Disordered" evidence="1">
    <location>
        <begin position="85"/>
        <end position="173"/>
    </location>
</feature>
<feature type="compositionally biased region" description="Low complexity" evidence="1">
    <location>
        <begin position="135"/>
        <end position="173"/>
    </location>
</feature>
<evidence type="ECO:0000256" key="1">
    <source>
        <dbReference type="SAM" id="MobiDB-lite"/>
    </source>
</evidence>
<keyword evidence="3" id="KW-1185">Reference proteome</keyword>
<evidence type="ECO:0000313" key="2">
    <source>
        <dbReference type="EMBL" id="KAF8906234.1"/>
    </source>
</evidence>
<name>A0A9P5NTN6_GYMJU</name>
<feature type="region of interest" description="Disordered" evidence="1">
    <location>
        <begin position="23"/>
        <end position="72"/>
    </location>
</feature>
<evidence type="ECO:0000313" key="3">
    <source>
        <dbReference type="Proteomes" id="UP000724874"/>
    </source>
</evidence>
<dbReference type="EMBL" id="JADNYJ010000019">
    <property type="protein sequence ID" value="KAF8906234.1"/>
    <property type="molecule type" value="Genomic_DNA"/>
</dbReference>
<comment type="caution">
    <text evidence="2">The sequence shown here is derived from an EMBL/GenBank/DDBJ whole genome shotgun (WGS) entry which is preliminary data.</text>
</comment>
<dbReference type="Proteomes" id="UP000724874">
    <property type="component" value="Unassembled WGS sequence"/>
</dbReference>
<sequence>MASNSTDNPSSTRPKAAARLLHSVKRTLSPSSVTRKRYPEYSKSAMRSTNEESRPATPLQPFRDPDPASTRPTIEQIAMGLHISRTPHLRPLSSSSYPFSQRGSVPHSADPYENHHHHRATPVVLPPPPSRPSLKKPSTSSSSSPVISPPFSSASSTTVTSMSPSSQSPRSTFVHDVVSIVISKDKYIRLPPKKAVRFTTEEVEDPDQ</sequence>
<dbReference type="OrthoDB" id="3265692at2759"/>
<gene>
    <name evidence="2" type="ORF">CPB84DRAFT_1960045</name>
</gene>
<protein>
    <submittedName>
        <fullName evidence="2">Uncharacterized protein</fullName>
    </submittedName>
</protein>